<dbReference type="InterPro" id="IPR029063">
    <property type="entry name" value="SAM-dependent_MTases_sf"/>
</dbReference>
<dbReference type="CDD" id="cd02440">
    <property type="entry name" value="AdoMet_MTases"/>
    <property type="match status" value="1"/>
</dbReference>
<dbReference type="GO" id="GO:0032259">
    <property type="term" value="P:methylation"/>
    <property type="evidence" value="ECO:0007669"/>
    <property type="project" value="UniProtKB-KW"/>
</dbReference>
<evidence type="ECO:0000313" key="6">
    <source>
        <dbReference type="Proteomes" id="UP000779900"/>
    </source>
</evidence>
<evidence type="ECO:0000256" key="2">
    <source>
        <dbReference type="ARBA" id="ARBA00022679"/>
    </source>
</evidence>
<evidence type="ECO:0000313" key="5">
    <source>
        <dbReference type="EMBL" id="MBM3331418.1"/>
    </source>
</evidence>
<dbReference type="PANTHER" id="PTHR43464">
    <property type="entry name" value="METHYLTRANSFERASE"/>
    <property type="match status" value="1"/>
</dbReference>
<dbReference type="AlphaFoldDB" id="A0A937XGW8"/>
<dbReference type="GO" id="GO:0008168">
    <property type="term" value="F:methyltransferase activity"/>
    <property type="evidence" value="ECO:0007669"/>
    <property type="project" value="UniProtKB-KW"/>
</dbReference>
<comment type="caution">
    <text evidence="5">The sequence shown here is derived from an EMBL/GenBank/DDBJ whole genome shotgun (WGS) entry which is preliminary data.</text>
</comment>
<dbReference type="PANTHER" id="PTHR43464:SF19">
    <property type="entry name" value="UBIQUINONE BIOSYNTHESIS O-METHYLTRANSFERASE, MITOCHONDRIAL"/>
    <property type="match status" value="1"/>
</dbReference>
<evidence type="ECO:0000256" key="3">
    <source>
        <dbReference type="ARBA" id="ARBA00022691"/>
    </source>
</evidence>
<protein>
    <submittedName>
        <fullName evidence="5">Class I SAM-dependent methyltransferase</fullName>
    </submittedName>
</protein>
<name>A0A937XGW8_UNCW3</name>
<dbReference type="Pfam" id="PF13649">
    <property type="entry name" value="Methyltransf_25"/>
    <property type="match status" value="1"/>
</dbReference>
<sequence>MGPLPRLYDDMAAWWPLLSSPDDYASEAAFYWQCINEASLIPVKTMLELGSGGGNNASHLKTHCELTLVDLSPGMLRVSRSLNPECEHVHGDMREVRLGRRFDAVFIHDAVGYMLTEADLARAMETAWVHLKPGGAALFCPDHVTETFKPSTSHGGHDRMLRSLRYLEWAYDPDPGDTLVTTDFAYILRDKDGVKVEYDRHVTGLFPRATWLRLLQARGFTATIREHVEPPVGGETYEVFIAVRPE</sequence>
<keyword evidence="1 5" id="KW-0489">Methyltransferase</keyword>
<keyword evidence="3" id="KW-0949">S-adenosyl-L-methionine</keyword>
<feature type="domain" description="Methyltransferase" evidence="4">
    <location>
        <begin position="47"/>
        <end position="135"/>
    </location>
</feature>
<evidence type="ECO:0000256" key="1">
    <source>
        <dbReference type="ARBA" id="ARBA00022603"/>
    </source>
</evidence>
<organism evidence="5 6">
    <name type="scientific">candidate division WOR-3 bacterium</name>
    <dbReference type="NCBI Taxonomy" id="2052148"/>
    <lineage>
        <taxon>Bacteria</taxon>
        <taxon>Bacteria division WOR-3</taxon>
    </lineage>
</organism>
<dbReference type="Proteomes" id="UP000779900">
    <property type="component" value="Unassembled WGS sequence"/>
</dbReference>
<dbReference type="Gene3D" id="2.20.130.10">
    <property type="entry name" value="CAC2371-like domains"/>
    <property type="match status" value="1"/>
</dbReference>
<reference evidence="5" key="1">
    <citation type="submission" date="2019-03" db="EMBL/GenBank/DDBJ databases">
        <title>Lake Tanganyika Metagenome-Assembled Genomes (MAGs).</title>
        <authorList>
            <person name="Tran P."/>
        </authorList>
    </citation>
    <scope>NUCLEOTIDE SEQUENCE</scope>
    <source>
        <strain evidence="5">K_DeepCast_150m_m2_040</strain>
    </source>
</reference>
<dbReference type="EMBL" id="VGIR01000029">
    <property type="protein sequence ID" value="MBM3331418.1"/>
    <property type="molecule type" value="Genomic_DNA"/>
</dbReference>
<evidence type="ECO:0000259" key="4">
    <source>
        <dbReference type="Pfam" id="PF13649"/>
    </source>
</evidence>
<dbReference type="InterPro" id="IPR041698">
    <property type="entry name" value="Methyltransf_25"/>
</dbReference>
<keyword evidence="2" id="KW-0808">Transferase</keyword>
<accession>A0A937XGW8</accession>
<dbReference type="SUPFAM" id="SSF53335">
    <property type="entry name" value="S-adenosyl-L-methionine-dependent methyltransferases"/>
    <property type="match status" value="1"/>
</dbReference>
<dbReference type="Gene3D" id="3.40.50.150">
    <property type="entry name" value="Vaccinia Virus protein VP39"/>
    <property type="match status" value="1"/>
</dbReference>
<proteinExistence type="predicted"/>
<gene>
    <name evidence="5" type="ORF">FJY68_06135</name>
</gene>